<feature type="transmembrane region" description="Helical" evidence="7">
    <location>
        <begin position="188"/>
        <end position="207"/>
    </location>
</feature>
<evidence type="ECO:0000313" key="9">
    <source>
        <dbReference type="Proteomes" id="UP001633002"/>
    </source>
</evidence>
<feature type="transmembrane region" description="Helical" evidence="7">
    <location>
        <begin position="276"/>
        <end position="294"/>
    </location>
</feature>
<keyword evidence="6 7" id="KW-0472">Membrane</keyword>
<evidence type="ECO:0000256" key="6">
    <source>
        <dbReference type="ARBA" id="ARBA00023136"/>
    </source>
</evidence>
<reference evidence="8 9" key="1">
    <citation type="submission" date="2024-09" db="EMBL/GenBank/DDBJ databases">
        <title>Chromosome-scale assembly of Riccia sorocarpa.</title>
        <authorList>
            <person name="Paukszto L."/>
        </authorList>
    </citation>
    <scope>NUCLEOTIDE SEQUENCE [LARGE SCALE GENOMIC DNA]</scope>
    <source>
        <strain evidence="8">LP-2024</strain>
        <tissue evidence="8">Aerial parts of the thallus</tissue>
    </source>
</reference>
<comment type="subcellular location">
    <subcellularLocation>
        <location evidence="1">Membrane</location>
        <topology evidence="1">Multi-pass membrane protein</topology>
    </subcellularLocation>
</comment>
<evidence type="ECO:0000313" key="8">
    <source>
        <dbReference type="EMBL" id="KAL3683801.1"/>
    </source>
</evidence>
<comment type="similarity">
    <text evidence="2">Belongs to the SLC35F solute transporter family.</text>
</comment>
<dbReference type="GO" id="GO:0016020">
    <property type="term" value="C:membrane"/>
    <property type="evidence" value="ECO:0007669"/>
    <property type="project" value="UniProtKB-SubCell"/>
</dbReference>
<keyword evidence="9" id="KW-1185">Reference proteome</keyword>
<dbReference type="SUPFAM" id="SSF103481">
    <property type="entry name" value="Multidrug resistance efflux transporter EmrE"/>
    <property type="match status" value="1"/>
</dbReference>
<dbReference type="Proteomes" id="UP001633002">
    <property type="component" value="Unassembled WGS sequence"/>
</dbReference>
<dbReference type="InterPro" id="IPR052221">
    <property type="entry name" value="SLC35F_Transporter"/>
</dbReference>
<sequence length="361" mass="39750">MKGVVAKLKAIAFGQFLSLLITGTAFASSLLVREGIDAPTLQSFINYFALAVGYGSYLLFKKHSWQGHWGLYLSLAIIEVEATYFPVRAYQYTSITSVMLLDCWAIPCVLLLTAVILHTRYFAGHYVGVVVCVLGLCLVLLSDVHAEDHAGGSNALLGDLMVLIGATLYAIANTYEEFLVKRHRKAEILASLGFFAAIVSICQAFILERRQIETIHWNARAILPFLMYSVCQLAYSSLFLILLQTNGSAMFNLSLLSSDMYAVAIRSLVYHEAVDWLYFVAFGTVAVGIVIYSSSGEPPTEPDGHVIADQIPYERVGTSSTEPPWSESELTPTNFAYTPEETEVHEGKESSVAIELTDLSR</sequence>
<feature type="transmembrane region" description="Helical" evidence="7">
    <location>
        <begin position="154"/>
        <end position="172"/>
    </location>
</feature>
<protein>
    <recommendedName>
        <fullName evidence="10">Solute carrier family 35 member F2</fullName>
    </recommendedName>
</protein>
<keyword evidence="4 7" id="KW-0812">Transmembrane</keyword>
<name>A0ABD3H184_9MARC</name>
<evidence type="ECO:0000256" key="7">
    <source>
        <dbReference type="SAM" id="Phobius"/>
    </source>
</evidence>
<keyword evidence="5 7" id="KW-1133">Transmembrane helix</keyword>
<keyword evidence="3" id="KW-0813">Transport</keyword>
<comment type="caution">
    <text evidence="8">The sequence shown here is derived from an EMBL/GenBank/DDBJ whole genome shotgun (WGS) entry which is preliminary data.</text>
</comment>
<dbReference type="Pfam" id="PF06027">
    <property type="entry name" value="SLC35F"/>
    <property type="match status" value="1"/>
</dbReference>
<dbReference type="PANTHER" id="PTHR14233">
    <property type="entry name" value="DUF914-RELATED"/>
    <property type="match status" value="1"/>
</dbReference>
<evidence type="ECO:0000256" key="1">
    <source>
        <dbReference type="ARBA" id="ARBA00004141"/>
    </source>
</evidence>
<dbReference type="InterPro" id="IPR009262">
    <property type="entry name" value="SLC35_F1/F2/F6"/>
</dbReference>
<evidence type="ECO:0000256" key="3">
    <source>
        <dbReference type="ARBA" id="ARBA00022448"/>
    </source>
</evidence>
<dbReference type="InterPro" id="IPR037185">
    <property type="entry name" value="EmrE-like"/>
</dbReference>
<dbReference type="PANTHER" id="PTHR14233:SF4">
    <property type="entry name" value="SOLUTE CARRIER FAMILY 35 MEMBER F2"/>
    <property type="match status" value="1"/>
</dbReference>
<feature type="transmembrane region" description="Helical" evidence="7">
    <location>
        <begin position="98"/>
        <end position="117"/>
    </location>
</feature>
<feature type="transmembrane region" description="Helical" evidence="7">
    <location>
        <begin position="123"/>
        <end position="142"/>
    </location>
</feature>
<proteinExistence type="inferred from homology"/>
<evidence type="ECO:0008006" key="10">
    <source>
        <dbReference type="Google" id="ProtNLM"/>
    </source>
</evidence>
<evidence type="ECO:0000256" key="2">
    <source>
        <dbReference type="ARBA" id="ARBA00007863"/>
    </source>
</evidence>
<gene>
    <name evidence="8" type="ORF">R1sor_001823</name>
</gene>
<evidence type="ECO:0000256" key="5">
    <source>
        <dbReference type="ARBA" id="ARBA00022989"/>
    </source>
</evidence>
<evidence type="ECO:0000256" key="4">
    <source>
        <dbReference type="ARBA" id="ARBA00022692"/>
    </source>
</evidence>
<feature type="transmembrane region" description="Helical" evidence="7">
    <location>
        <begin position="43"/>
        <end position="60"/>
    </location>
</feature>
<dbReference type="AlphaFoldDB" id="A0ABD3H184"/>
<accession>A0ABD3H184</accession>
<feature type="transmembrane region" description="Helical" evidence="7">
    <location>
        <begin position="219"/>
        <end position="243"/>
    </location>
</feature>
<dbReference type="EMBL" id="JBJQOH010000006">
    <property type="protein sequence ID" value="KAL3683801.1"/>
    <property type="molecule type" value="Genomic_DNA"/>
</dbReference>
<organism evidence="8 9">
    <name type="scientific">Riccia sorocarpa</name>
    <dbReference type="NCBI Taxonomy" id="122646"/>
    <lineage>
        <taxon>Eukaryota</taxon>
        <taxon>Viridiplantae</taxon>
        <taxon>Streptophyta</taxon>
        <taxon>Embryophyta</taxon>
        <taxon>Marchantiophyta</taxon>
        <taxon>Marchantiopsida</taxon>
        <taxon>Marchantiidae</taxon>
        <taxon>Marchantiales</taxon>
        <taxon>Ricciaceae</taxon>
        <taxon>Riccia</taxon>
    </lineage>
</organism>